<reference evidence="1" key="1">
    <citation type="submission" date="2023-04" db="EMBL/GenBank/DDBJ databases">
        <title>Ambrosiozyma monospora NBRC 10751.</title>
        <authorList>
            <person name="Ichikawa N."/>
            <person name="Sato H."/>
            <person name="Tonouchi N."/>
        </authorList>
    </citation>
    <scope>NUCLEOTIDE SEQUENCE</scope>
    <source>
        <strain evidence="1">NBRC 10751</strain>
    </source>
</reference>
<comment type="caution">
    <text evidence="1">The sequence shown here is derived from an EMBL/GenBank/DDBJ whole genome shotgun (WGS) entry which is preliminary data.</text>
</comment>
<name>A0ACB5TBC8_AMBMO</name>
<gene>
    <name evidence="1" type="ORF">Amon02_000712100</name>
</gene>
<protein>
    <submittedName>
        <fullName evidence="1">Unnamed protein product</fullName>
    </submittedName>
</protein>
<organism evidence="1 2">
    <name type="scientific">Ambrosiozyma monospora</name>
    <name type="common">Yeast</name>
    <name type="synonym">Endomycopsis monosporus</name>
    <dbReference type="NCBI Taxonomy" id="43982"/>
    <lineage>
        <taxon>Eukaryota</taxon>
        <taxon>Fungi</taxon>
        <taxon>Dikarya</taxon>
        <taxon>Ascomycota</taxon>
        <taxon>Saccharomycotina</taxon>
        <taxon>Pichiomycetes</taxon>
        <taxon>Pichiales</taxon>
        <taxon>Pichiaceae</taxon>
        <taxon>Ambrosiozyma</taxon>
    </lineage>
</organism>
<accession>A0ACB5TBC8</accession>
<dbReference type="EMBL" id="BSXS01005799">
    <property type="protein sequence ID" value="GME84816.1"/>
    <property type="molecule type" value="Genomic_DNA"/>
</dbReference>
<sequence>MSAKTKAHTNTNSFSSPSTQAKPAASTTANDDLFGSFASTPATNTAKPAPAVQQSKPAEQNGVVDLLSF</sequence>
<proteinExistence type="predicted"/>
<dbReference type="Proteomes" id="UP001165064">
    <property type="component" value="Unassembled WGS sequence"/>
</dbReference>
<keyword evidence="2" id="KW-1185">Reference proteome</keyword>
<evidence type="ECO:0000313" key="1">
    <source>
        <dbReference type="EMBL" id="GME84816.1"/>
    </source>
</evidence>
<evidence type="ECO:0000313" key="2">
    <source>
        <dbReference type="Proteomes" id="UP001165064"/>
    </source>
</evidence>